<name>A0A1B9HWG5_9TREE</name>
<evidence type="ECO:0000256" key="1">
    <source>
        <dbReference type="SAM" id="MobiDB-lite"/>
    </source>
</evidence>
<evidence type="ECO:0000313" key="4">
    <source>
        <dbReference type="Proteomes" id="UP000094020"/>
    </source>
</evidence>
<gene>
    <name evidence="2" type="ORF">I206_06520</name>
    <name evidence="3" type="ORF">I206_101507</name>
</gene>
<reference evidence="2" key="3">
    <citation type="submission" date="2016-07" db="EMBL/GenBank/DDBJ databases">
        <title>Evolution of pathogenesis and genome organization in the Tremellales.</title>
        <authorList>
            <person name="Cuomo C."/>
            <person name="Litvintseva A."/>
            <person name="Heitman J."/>
            <person name="Chen Y."/>
            <person name="Sun S."/>
            <person name="Springer D."/>
            <person name="Dromer F."/>
            <person name="Young S."/>
            <person name="Zeng Q."/>
            <person name="Chapman S."/>
            <person name="Gujja S."/>
            <person name="Saif S."/>
            <person name="Birren B."/>
        </authorList>
    </citation>
    <scope>NUCLEOTIDE SEQUENCE</scope>
    <source>
        <strain evidence="2">CBS 10737</strain>
    </source>
</reference>
<dbReference type="AlphaFoldDB" id="A0A1B9HWG5"/>
<feature type="compositionally biased region" description="Basic and acidic residues" evidence="1">
    <location>
        <begin position="31"/>
        <end position="49"/>
    </location>
</feature>
<keyword evidence="4" id="KW-1185">Reference proteome</keyword>
<protein>
    <submittedName>
        <fullName evidence="2">Uncharacterized protein</fullName>
    </submittedName>
</protein>
<organism evidence="2">
    <name type="scientific">Kwoniella pini CBS 10737</name>
    <dbReference type="NCBI Taxonomy" id="1296096"/>
    <lineage>
        <taxon>Eukaryota</taxon>
        <taxon>Fungi</taxon>
        <taxon>Dikarya</taxon>
        <taxon>Basidiomycota</taxon>
        <taxon>Agaricomycotina</taxon>
        <taxon>Tremellomycetes</taxon>
        <taxon>Tremellales</taxon>
        <taxon>Cryptococcaceae</taxon>
        <taxon>Kwoniella</taxon>
    </lineage>
</organism>
<proteinExistence type="predicted"/>
<feature type="compositionally biased region" description="Basic and acidic residues" evidence="1">
    <location>
        <begin position="151"/>
        <end position="165"/>
    </location>
</feature>
<evidence type="ECO:0000313" key="2">
    <source>
        <dbReference type="EMBL" id="OCF47617.1"/>
    </source>
</evidence>
<dbReference type="GeneID" id="30174889"/>
<reference evidence="3" key="2">
    <citation type="submission" date="2013-07" db="EMBL/GenBank/DDBJ databases">
        <authorList>
            <consortium name="The Broad Institute Genome Sequencing Platform"/>
            <person name="Cuomo C."/>
            <person name="Litvintseva A."/>
            <person name="Chen Y."/>
            <person name="Heitman J."/>
            <person name="Sun S."/>
            <person name="Springer D."/>
            <person name="Dromer F."/>
            <person name="Young S.K."/>
            <person name="Zeng Q."/>
            <person name="Gargeya S."/>
            <person name="Fitzgerald M."/>
            <person name="Abouelleil A."/>
            <person name="Alvarado L."/>
            <person name="Berlin A.M."/>
            <person name="Chapman S.B."/>
            <person name="Dewar J."/>
            <person name="Goldberg J."/>
            <person name="Griggs A."/>
            <person name="Gujja S."/>
            <person name="Hansen M."/>
            <person name="Howarth C."/>
            <person name="Imamovic A."/>
            <person name="Larimer J."/>
            <person name="McCowan C."/>
            <person name="Murphy C."/>
            <person name="Pearson M."/>
            <person name="Priest M."/>
            <person name="Roberts A."/>
            <person name="Saif S."/>
            <person name="Shea T."/>
            <person name="Sykes S."/>
            <person name="Wortman J."/>
            <person name="Nusbaum C."/>
            <person name="Birren B."/>
        </authorList>
    </citation>
    <scope>NUCLEOTIDE SEQUENCE</scope>
    <source>
        <strain evidence="3">CBS 10737</strain>
    </source>
</reference>
<dbReference type="EMBL" id="KV700116">
    <property type="protein sequence ID" value="OCF47617.1"/>
    <property type="molecule type" value="Genomic_DNA"/>
</dbReference>
<dbReference type="OrthoDB" id="2565356at2759"/>
<evidence type="ECO:0000313" key="3">
    <source>
        <dbReference type="EMBL" id="WWC67597.1"/>
    </source>
</evidence>
<dbReference type="KEGG" id="kpin:30174889"/>
<feature type="region of interest" description="Disordered" evidence="1">
    <location>
        <begin position="148"/>
        <end position="178"/>
    </location>
</feature>
<feature type="region of interest" description="Disordered" evidence="1">
    <location>
        <begin position="31"/>
        <end position="58"/>
    </location>
</feature>
<sequence length="265" mass="30451">MIFNEELSNDLSLRENIKQSDFTKWTEKINHHQHHNDNNENNDRNDSNDSHQIPSRPSIDSLLSSVESEAEEPLPFTPLTPKFVSIKLPSELFQDQNINTDTLSKSWEEPSEQQRLKAVSQTPQEVIVTEKLTRKDQIYIQETPKNQIPRNRVDKNSDIHSHSIEQLKTPPNSRLRKQGRQPLIEPQAIILRPTTFWRHHPLSPHSFPSHSPSSRLIRRSALIASPTIGIQHPNPDQETTRICVGLAGVDLDTKPRTRRVSLLPI</sequence>
<reference evidence="3" key="4">
    <citation type="submission" date="2024-02" db="EMBL/GenBank/DDBJ databases">
        <title>Comparative genomics of Cryptococcus and Kwoniella reveals pathogenesis evolution and contrasting modes of karyotype evolution via chromosome fusion or intercentromeric recombination.</title>
        <authorList>
            <person name="Coelho M.A."/>
            <person name="David-Palma M."/>
            <person name="Shea T."/>
            <person name="Bowers K."/>
            <person name="McGinley-Smith S."/>
            <person name="Mohammad A.W."/>
            <person name="Gnirke A."/>
            <person name="Yurkov A.M."/>
            <person name="Nowrousian M."/>
            <person name="Sun S."/>
            <person name="Cuomo C.A."/>
            <person name="Heitman J."/>
        </authorList>
    </citation>
    <scope>NUCLEOTIDE SEQUENCE</scope>
    <source>
        <strain evidence="3">CBS 10737</strain>
    </source>
</reference>
<dbReference type="Proteomes" id="UP000094020">
    <property type="component" value="Chromosome 2"/>
</dbReference>
<dbReference type="EMBL" id="CP144520">
    <property type="protein sequence ID" value="WWC67597.1"/>
    <property type="molecule type" value="Genomic_DNA"/>
</dbReference>
<dbReference type="RefSeq" id="XP_019008836.1">
    <property type="nucleotide sequence ID" value="XM_019158223.1"/>
</dbReference>
<reference evidence="2" key="1">
    <citation type="submission" date="2013-07" db="EMBL/GenBank/DDBJ databases">
        <title>The Genome Sequence of Cryptococcus pinus CBS10737.</title>
        <authorList>
            <consortium name="The Broad Institute Genome Sequencing Platform"/>
            <person name="Cuomo C."/>
            <person name="Litvintseva A."/>
            <person name="Chen Y."/>
            <person name="Heitman J."/>
            <person name="Sun S."/>
            <person name="Springer D."/>
            <person name="Dromer F."/>
            <person name="Young S.K."/>
            <person name="Zeng Q."/>
            <person name="Gargeya S."/>
            <person name="Fitzgerald M."/>
            <person name="Abouelleil A."/>
            <person name="Alvarado L."/>
            <person name="Berlin A.M."/>
            <person name="Chapman S.B."/>
            <person name="Dewar J."/>
            <person name="Goldberg J."/>
            <person name="Griggs A."/>
            <person name="Gujja S."/>
            <person name="Hansen M."/>
            <person name="Howarth C."/>
            <person name="Imamovic A."/>
            <person name="Larimer J."/>
            <person name="McCowan C."/>
            <person name="Murphy C."/>
            <person name="Pearson M."/>
            <person name="Priest M."/>
            <person name="Roberts A."/>
            <person name="Saif S."/>
            <person name="Shea T."/>
            <person name="Sykes S."/>
            <person name="Wortman J."/>
            <person name="Nusbaum C."/>
            <person name="Birren B."/>
        </authorList>
    </citation>
    <scope>NUCLEOTIDE SEQUENCE [LARGE SCALE GENOMIC DNA]</scope>
    <source>
        <strain evidence="2">CBS 10737</strain>
    </source>
</reference>
<accession>A0A1B9HWG5</accession>